<evidence type="ECO:0000313" key="6">
    <source>
        <dbReference type="Proteomes" id="UP001598130"/>
    </source>
</evidence>
<evidence type="ECO:0000256" key="1">
    <source>
        <dbReference type="ARBA" id="ARBA00022729"/>
    </source>
</evidence>
<dbReference type="PANTHER" id="PTHR21666">
    <property type="entry name" value="PEPTIDASE-RELATED"/>
    <property type="match status" value="1"/>
</dbReference>
<reference evidence="5 6" key="1">
    <citation type="submission" date="2022-09" db="EMBL/GenBank/DDBJ databases">
        <title>New species of Phenylobacterium.</title>
        <authorList>
            <person name="Mieszkin S."/>
        </authorList>
    </citation>
    <scope>NUCLEOTIDE SEQUENCE [LARGE SCALE GENOMIC DNA]</scope>
    <source>
        <strain evidence="5 6">HK31-G</strain>
    </source>
</reference>
<feature type="signal peptide" evidence="3">
    <location>
        <begin position="1"/>
        <end position="29"/>
    </location>
</feature>
<organism evidence="5 6">
    <name type="scientific">Phenylobacterium ferrooxidans</name>
    <dbReference type="NCBI Taxonomy" id="2982689"/>
    <lineage>
        <taxon>Bacteria</taxon>
        <taxon>Pseudomonadati</taxon>
        <taxon>Pseudomonadota</taxon>
        <taxon>Alphaproteobacteria</taxon>
        <taxon>Caulobacterales</taxon>
        <taxon>Caulobacteraceae</taxon>
        <taxon>Phenylobacterium</taxon>
    </lineage>
</organism>
<sequence length="358" mass="36989">MGVSPMTFARCATLSALALLAGCGGGTPAATEPKAQPASATAPPPVTPPPADAPRLALPIACEIGVTCELQNYLDRDPGLAEQDYRCGRRTYEAHGGIDFRLLDMAAQRAGVAVLAAAPGKVSRLRDGVEDISVRTPGVDVSNRQCGNGVVVDHGSGWETQYCHLARGSIVVKAGDTIVTGQPLAKVGLSGNTEYPHLHLTVRHNGVTIDPFAPTPGAACDPGTGPASSLWDGPTGQMLAYQDGAVLNAGFAAGPVAPEAVEAGGIPQPTAASAMMIAYVRAIGLKGGDVQEITLTAPGGEVLAQSRLAPLDRDKAQYLLYAGKTRPGSGWPQGVYTARYIVIRSGATALQREYRLTF</sequence>
<gene>
    <name evidence="5" type="ORF">OCL97_14360</name>
</gene>
<evidence type="ECO:0000313" key="5">
    <source>
        <dbReference type="EMBL" id="MFD3265140.1"/>
    </source>
</evidence>
<dbReference type="InterPro" id="IPR016047">
    <property type="entry name" value="M23ase_b-sheet_dom"/>
</dbReference>
<comment type="caution">
    <text evidence="5">The sequence shown here is derived from an EMBL/GenBank/DDBJ whole genome shotgun (WGS) entry which is preliminary data.</text>
</comment>
<protein>
    <submittedName>
        <fullName evidence="5">M23 family metallopeptidase</fullName>
    </submittedName>
</protein>
<dbReference type="InterPro" id="IPR050570">
    <property type="entry name" value="Cell_wall_metabolism_enzyme"/>
</dbReference>
<dbReference type="InterPro" id="IPR011055">
    <property type="entry name" value="Dup_hybrid_motif"/>
</dbReference>
<keyword evidence="6" id="KW-1185">Reference proteome</keyword>
<dbReference type="Gene3D" id="2.70.70.10">
    <property type="entry name" value="Glucose Permease (Domain IIA)"/>
    <property type="match status" value="1"/>
</dbReference>
<feature type="domain" description="M23ase beta-sheet core" evidence="4">
    <location>
        <begin position="95"/>
        <end position="211"/>
    </location>
</feature>
<dbReference type="EMBL" id="JAOTJD010000027">
    <property type="protein sequence ID" value="MFD3265140.1"/>
    <property type="molecule type" value="Genomic_DNA"/>
</dbReference>
<feature type="compositionally biased region" description="Pro residues" evidence="2">
    <location>
        <begin position="42"/>
        <end position="51"/>
    </location>
</feature>
<dbReference type="Pfam" id="PF01551">
    <property type="entry name" value="Peptidase_M23"/>
    <property type="match status" value="1"/>
</dbReference>
<feature type="chain" id="PRO_5045812473" evidence="3">
    <location>
        <begin position="30"/>
        <end position="358"/>
    </location>
</feature>
<feature type="region of interest" description="Disordered" evidence="2">
    <location>
        <begin position="28"/>
        <end position="51"/>
    </location>
</feature>
<proteinExistence type="predicted"/>
<name>A0ABW6CPY5_9CAUL</name>
<evidence type="ECO:0000256" key="2">
    <source>
        <dbReference type="SAM" id="MobiDB-lite"/>
    </source>
</evidence>
<feature type="compositionally biased region" description="Low complexity" evidence="2">
    <location>
        <begin position="28"/>
        <end position="41"/>
    </location>
</feature>
<accession>A0ABW6CPY5</accession>
<keyword evidence="1 3" id="KW-0732">Signal</keyword>
<dbReference type="PANTHER" id="PTHR21666:SF289">
    <property type="entry name" value="L-ALA--D-GLU ENDOPEPTIDASE"/>
    <property type="match status" value="1"/>
</dbReference>
<dbReference type="Proteomes" id="UP001598130">
    <property type="component" value="Unassembled WGS sequence"/>
</dbReference>
<evidence type="ECO:0000259" key="4">
    <source>
        <dbReference type="Pfam" id="PF01551"/>
    </source>
</evidence>
<dbReference type="CDD" id="cd12797">
    <property type="entry name" value="M23_peptidase"/>
    <property type="match status" value="1"/>
</dbReference>
<evidence type="ECO:0000256" key="3">
    <source>
        <dbReference type="SAM" id="SignalP"/>
    </source>
</evidence>
<dbReference type="SUPFAM" id="SSF51261">
    <property type="entry name" value="Duplicated hybrid motif"/>
    <property type="match status" value="1"/>
</dbReference>
<dbReference type="RefSeq" id="WP_377370618.1">
    <property type="nucleotide sequence ID" value="NZ_JAOTJD010000027.1"/>
</dbReference>